<reference evidence="1 2" key="1">
    <citation type="journal article" date="2015" name="Proc. Natl. Acad. Sci. U.S.A.">
        <title>The resurrection genome of Boea hygrometrica: A blueprint for survival of dehydration.</title>
        <authorList>
            <person name="Xiao L."/>
            <person name="Yang G."/>
            <person name="Zhang L."/>
            <person name="Yang X."/>
            <person name="Zhao S."/>
            <person name="Ji Z."/>
            <person name="Zhou Q."/>
            <person name="Hu M."/>
            <person name="Wang Y."/>
            <person name="Chen M."/>
            <person name="Xu Y."/>
            <person name="Jin H."/>
            <person name="Xiao X."/>
            <person name="Hu G."/>
            <person name="Bao F."/>
            <person name="Hu Y."/>
            <person name="Wan P."/>
            <person name="Li L."/>
            <person name="Deng X."/>
            <person name="Kuang T."/>
            <person name="Xiang C."/>
            <person name="Zhu J.K."/>
            <person name="Oliver M.J."/>
            <person name="He Y."/>
        </authorList>
    </citation>
    <scope>NUCLEOTIDE SEQUENCE [LARGE SCALE GENOMIC DNA]</scope>
    <source>
        <strain evidence="2">cv. XS01</strain>
    </source>
</reference>
<dbReference type="PANTHER" id="PTHR22050:SF0">
    <property type="entry name" value="TRANSMEMBRANE PROTEIN 131 HOMOLOG"/>
    <property type="match status" value="1"/>
</dbReference>
<keyword evidence="2" id="KW-1185">Reference proteome</keyword>
<dbReference type="EMBL" id="KQ999315">
    <property type="protein sequence ID" value="KZV41965.1"/>
    <property type="molecule type" value="Genomic_DNA"/>
</dbReference>
<evidence type="ECO:0000313" key="2">
    <source>
        <dbReference type="Proteomes" id="UP000250235"/>
    </source>
</evidence>
<organism evidence="1 2">
    <name type="scientific">Dorcoceras hygrometricum</name>
    <dbReference type="NCBI Taxonomy" id="472368"/>
    <lineage>
        <taxon>Eukaryota</taxon>
        <taxon>Viridiplantae</taxon>
        <taxon>Streptophyta</taxon>
        <taxon>Embryophyta</taxon>
        <taxon>Tracheophyta</taxon>
        <taxon>Spermatophyta</taxon>
        <taxon>Magnoliopsida</taxon>
        <taxon>eudicotyledons</taxon>
        <taxon>Gunneridae</taxon>
        <taxon>Pentapetalae</taxon>
        <taxon>asterids</taxon>
        <taxon>lamiids</taxon>
        <taxon>Lamiales</taxon>
        <taxon>Gesneriaceae</taxon>
        <taxon>Didymocarpoideae</taxon>
        <taxon>Trichosporeae</taxon>
        <taxon>Loxocarpinae</taxon>
        <taxon>Dorcoceras</taxon>
    </lineage>
</organism>
<evidence type="ECO:0000313" key="1">
    <source>
        <dbReference type="EMBL" id="KZV41965.1"/>
    </source>
</evidence>
<keyword evidence="1" id="KW-0472">Membrane</keyword>
<keyword evidence="1" id="KW-0812">Transmembrane</keyword>
<gene>
    <name evidence="1" type="ORF">F511_29764</name>
</gene>
<dbReference type="OrthoDB" id="168404at2759"/>
<accession>A0A2Z7C4W6</accession>
<dbReference type="InterPro" id="IPR039877">
    <property type="entry name" value="TMEM131-like"/>
</dbReference>
<dbReference type="GO" id="GO:0016020">
    <property type="term" value="C:membrane"/>
    <property type="evidence" value="ECO:0007669"/>
    <property type="project" value="TreeGrafter"/>
</dbReference>
<proteinExistence type="predicted"/>
<dbReference type="AlphaFoldDB" id="A0A2Z7C4W6"/>
<dbReference type="PANTHER" id="PTHR22050">
    <property type="entry name" value="RW1 PROTEIN HOMOLOG"/>
    <property type="match status" value="1"/>
</dbReference>
<sequence>MDVVSFCSGHEVDSSVGYTGINNVVYIKGRQKSFIRSMYPPSEDRAVVTIQPDEFILRNWKSHANLRFQSVLVDRELLFPVVHVRNHCYQWISVRNPSQEPVVMQFILNPWEVIDKCKTPEFDFQSPSNTILWGNRSIAPTRWLIKSCCFSSMFLPAYNRSLFKEQFD</sequence>
<protein>
    <submittedName>
        <fullName evidence="1">Transmembrane protein 131</fullName>
    </submittedName>
</protein>
<name>A0A2Z7C4W6_9LAMI</name>
<dbReference type="Proteomes" id="UP000250235">
    <property type="component" value="Unassembled WGS sequence"/>
</dbReference>